<dbReference type="EMBL" id="HBIX01004289">
    <property type="protein sequence ID" value="CAE0710652.1"/>
    <property type="molecule type" value="Transcribed_RNA"/>
</dbReference>
<evidence type="ECO:0008006" key="2">
    <source>
        <dbReference type="Google" id="ProtNLM"/>
    </source>
</evidence>
<proteinExistence type="predicted"/>
<organism evidence="1">
    <name type="scientific">Pseudo-nitzschia australis</name>
    <dbReference type="NCBI Taxonomy" id="44445"/>
    <lineage>
        <taxon>Eukaryota</taxon>
        <taxon>Sar</taxon>
        <taxon>Stramenopiles</taxon>
        <taxon>Ochrophyta</taxon>
        <taxon>Bacillariophyta</taxon>
        <taxon>Bacillariophyceae</taxon>
        <taxon>Bacillariophycidae</taxon>
        <taxon>Bacillariales</taxon>
        <taxon>Bacillariaceae</taxon>
        <taxon>Pseudo-nitzschia</taxon>
    </lineage>
</organism>
<accession>A0A7S4AC92</accession>
<gene>
    <name evidence="1" type="ORF">PAUS00366_LOCUS3379</name>
</gene>
<reference evidence="1" key="1">
    <citation type="submission" date="2021-01" db="EMBL/GenBank/DDBJ databases">
        <authorList>
            <person name="Corre E."/>
            <person name="Pelletier E."/>
            <person name="Niang G."/>
            <person name="Scheremetjew M."/>
            <person name="Finn R."/>
            <person name="Kale V."/>
            <person name="Holt S."/>
            <person name="Cochrane G."/>
            <person name="Meng A."/>
            <person name="Brown T."/>
            <person name="Cohen L."/>
        </authorList>
    </citation>
    <scope>NUCLEOTIDE SEQUENCE</scope>
    <source>
        <strain evidence="1">10249 10 AB</strain>
    </source>
</reference>
<evidence type="ECO:0000313" key="1">
    <source>
        <dbReference type="EMBL" id="CAE0710652.1"/>
    </source>
</evidence>
<name>A0A7S4AC92_9STRA</name>
<dbReference type="AlphaFoldDB" id="A0A7S4AC92"/>
<dbReference type="CDD" id="cd23696">
    <property type="entry name" value="PsbW"/>
    <property type="match status" value="1"/>
</dbReference>
<sequence>MKSTHSLSPIRLVYCVDPSARIDSNENPTDPFLIYFLFPTTTTARAATTSLSMAAESPELKKGVIAAMGLAVPTVFSSLATVATEGTSEWFGVDDTRLLAVLFVVHWGILTLWLQQYGEADEDEDFFGEIDYTGN</sequence>
<protein>
    <recommendedName>
        <fullName evidence="2">PSII 6.1 kDa protein</fullName>
    </recommendedName>
</protein>